<evidence type="ECO:0000256" key="1">
    <source>
        <dbReference type="SAM" id="Phobius"/>
    </source>
</evidence>
<keyword evidence="1" id="KW-0472">Membrane</keyword>
<feature type="transmembrane region" description="Helical" evidence="1">
    <location>
        <begin position="69"/>
        <end position="87"/>
    </location>
</feature>
<feature type="transmembrane region" description="Helical" evidence="1">
    <location>
        <begin position="287"/>
        <end position="308"/>
    </location>
</feature>
<name>A0A839N6W8_9MICO</name>
<keyword evidence="1" id="KW-1133">Transmembrane helix</keyword>
<feature type="transmembrane region" description="Helical" evidence="1">
    <location>
        <begin position="403"/>
        <end position="432"/>
    </location>
</feature>
<keyword evidence="3" id="KW-1185">Reference proteome</keyword>
<dbReference type="EMBL" id="JACHVQ010000003">
    <property type="protein sequence ID" value="MBB2893490.1"/>
    <property type="molecule type" value="Genomic_DNA"/>
</dbReference>
<reference evidence="2 3" key="1">
    <citation type="submission" date="2020-08" db="EMBL/GenBank/DDBJ databases">
        <title>Sequencing the genomes of 1000 actinobacteria strains.</title>
        <authorList>
            <person name="Klenk H.-P."/>
        </authorList>
    </citation>
    <scope>NUCLEOTIDE SEQUENCE [LARGE SCALE GENOMIC DNA]</scope>
    <source>
        <strain evidence="2 3">DSM 105369</strain>
    </source>
</reference>
<dbReference type="Proteomes" id="UP000559182">
    <property type="component" value="Unassembled WGS sequence"/>
</dbReference>
<feature type="transmembrane region" description="Helical" evidence="1">
    <location>
        <begin position="356"/>
        <end position="375"/>
    </location>
</feature>
<keyword evidence="1" id="KW-0812">Transmembrane</keyword>
<dbReference type="RefSeq" id="WP_183321917.1">
    <property type="nucleotide sequence ID" value="NZ_JACHVQ010000003.1"/>
</dbReference>
<sequence length="444" mass="45773">MAAKATPAERERLSDAYELRYRGEGGPMSSSLFGAYLAALVGTVYGSMLAHYVFGEWPGITRFFEQQPFATIGIAVLVVLVIAAVAFKVGSARGPVLPEPGHIEFVVATDLPRRLTLRDSWWGSQLMVMTACLCLGVAVPIGFAMSQGNPLALAIGAVIGLLGGLLIVQSWLRGQARGHAPIGGMASWPLVEALPAPVLLRQSLLSEAVTSSLIVSDTRRARAQAFSLKLRHTPERIRIAGPNVTVILADVYGILRTWTSSLGWAVLEVIALVLVGLHAVQNADSPLLLPILLVAAHIATTGLTRGLQGQAAAAGDQSLLGLSWMHEAILHLAPVAVLQFVVVTVVGAATGSGSSAAAYGLGAALLVSGGQLLYAHKGPAPGGLMGTGPGRGMGVLWTMHPGIVVLAGGFAATLSPSTAVIAGAVALAIGYARSSAAFAPARIH</sequence>
<evidence type="ECO:0000313" key="2">
    <source>
        <dbReference type="EMBL" id="MBB2893490.1"/>
    </source>
</evidence>
<organism evidence="2 3">
    <name type="scientific">Flexivirga oryzae</name>
    <dbReference type="NCBI Taxonomy" id="1794944"/>
    <lineage>
        <taxon>Bacteria</taxon>
        <taxon>Bacillati</taxon>
        <taxon>Actinomycetota</taxon>
        <taxon>Actinomycetes</taxon>
        <taxon>Micrococcales</taxon>
        <taxon>Dermacoccaceae</taxon>
        <taxon>Flexivirga</taxon>
    </lineage>
</organism>
<feature type="transmembrane region" description="Helical" evidence="1">
    <location>
        <begin position="121"/>
        <end position="145"/>
    </location>
</feature>
<evidence type="ECO:0000313" key="3">
    <source>
        <dbReference type="Proteomes" id="UP000559182"/>
    </source>
</evidence>
<feature type="transmembrane region" description="Helical" evidence="1">
    <location>
        <begin position="261"/>
        <end position="280"/>
    </location>
</feature>
<accession>A0A839N6W8</accession>
<gene>
    <name evidence="2" type="ORF">FHU39_003521</name>
</gene>
<dbReference type="AlphaFoldDB" id="A0A839N6W8"/>
<feature type="transmembrane region" description="Helical" evidence="1">
    <location>
        <begin position="151"/>
        <end position="172"/>
    </location>
</feature>
<proteinExistence type="predicted"/>
<feature type="transmembrane region" description="Helical" evidence="1">
    <location>
        <begin position="32"/>
        <end position="54"/>
    </location>
</feature>
<protein>
    <submittedName>
        <fullName evidence="2">Uncharacterized protein</fullName>
    </submittedName>
</protein>
<comment type="caution">
    <text evidence="2">The sequence shown here is derived from an EMBL/GenBank/DDBJ whole genome shotgun (WGS) entry which is preliminary data.</text>
</comment>
<feature type="transmembrane region" description="Helical" evidence="1">
    <location>
        <begin position="328"/>
        <end position="349"/>
    </location>
</feature>